<accession>A0A0W0S1G6</accession>
<dbReference type="PATRIC" id="fig|29422.6.peg.3297"/>
<dbReference type="AlphaFoldDB" id="A0A0W0S1G6"/>
<organism evidence="1 2">
    <name type="scientific">Legionella brunensis</name>
    <dbReference type="NCBI Taxonomy" id="29422"/>
    <lineage>
        <taxon>Bacteria</taxon>
        <taxon>Pseudomonadati</taxon>
        <taxon>Pseudomonadota</taxon>
        <taxon>Gammaproteobacteria</taxon>
        <taxon>Legionellales</taxon>
        <taxon>Legionellaceae</taxon>
        <taxon>Legionella</taxon>
    </lineage>
</organism>
<dbReference type="RefSeq" id="WP_058443061.1">
    <property type="nucleotide sequence ID" value="NZ_CAAAHU010000008.1"/>
</dbReference>
<protein>
    <recommendedName>
        <fullName evidence="3">HEAT repeat protein</fullName>
    </recommendedName>
</protein>
<evidence type="ECO:0008006" key="3">
    <source>
        <dbReference type="Google" id="ProtNLM"/>
    </source>
</evidence>
<dbReference type="SUPFAM" id="SSF48371">
    <property type="entry name" value="ARM repeat"/>
    <property type="match status" value="1"/>
</dbReference>
<dbReference type="EMBL" id="LNXV01000036">
    <property type="protein sequence ID" value="KTC77012.1"/>
    <property type="molecule type" value="Genomic_DNA"/>
</dbReference>
<keyword evidence="2" id="KW-1185">Reference proteome</keyword>
<gene>
    <name evidence="1" type="ORF">Lbru_3119</name>
</gene>
<evidence type="ECO:0000313" key="1">
    <source>
        <dbReference type="EMBL" id="KTC77012.1"/>
    </source>
</evidence>
<name>A0A0W0S1G6_9GAMM</name>
<reference evidence="1 2" key="1">
    <citation type="submission" date="2015-11" db="EMBL/GenBank/DDBJ databases">
        <title>Genomic analysis of 38 Legionella species identifies large and diverse effector repertoires.</title>
        <authorList>
            <person name="Burstein D."/>
            <person name="Amaro F."/>
            <person name="Zusman T."/>
            <person name="Lifshitz Z."/>
            <person name="Cohen O."/>
            <person name="Gilbert J.A."/>
            <person name="Pupko T."/>
            <person name="Shuman H.A."/>
            <person name="Segal G."/>
        </authorList>
    </citation>
    <scope>NUCLEOTIDE SEQUENCE [LARGE SCALE GENOMIC DNA]</scope>
    <source>
        <strain evidence="1 2">ATCC 43878</strain>
    </source>
</reference>
<evidence type="ECO:0000313" key="2">
    <source>
        <dbReference type="Proteomes" id="UP000054742"/>
    </source>
</evidence>
<dbReference type="Gene3D" id="1.25.10.10">
    <property type="entry name" value="Leucine-rich Repeat Variant"/>
    <property type="match status" value="3"/>
</dbReference>
<comment type="caution">
    <text evidence="1">The sequence shown here is derived from an EMBL/GenBank/DDBJ whole genome shotgun (WGS) entry which is preliminary data.</text>
</comment>
<dbReference type="Proteomes" id="UP000054742">
    <property type="component" value="Unassembled WGS sequence"/>
</dbReference>
<dbReference type="STRING" id="29422.Lbru_3119"/>
<dbReference type="InterPro" id="IPR011989">
    <property type="entry name" value="ARM-like"/>
</dbReference>
<proteinExistence type="predicted"/>
<sequence>MSKEIGFFGELPDNLWEEIYSHITTKALVQSSRQLNKRQLKLATHVIFKRRDKESLDYQLCLLHKWLQQNNLTNIPCEAFILWQVIKCRTSPIALRLATLAVLNKLNRHQIVIDESDIATLRKNFGFAIFPECEVAMEALLAISSLITTKQFDSNTMLLADKLYHSEPRIRFLALTTLKVNSHKIPAPQLTFILNRAVEFLENKTSLTHNSSIRIEVSLQILTAFVDKMNFEHIETIVVKAINKLVSIYPEEIQCAIGCLTCFSTQISAQQINLILSTIKNNEAHQNTQIQQTMLKALRCIAYRLDKQQLESATRIITTKFNHKEDKVRQEALLTFQTILDKLDKEQLTPTLPHIIAQLSENFTNCLISLQILKNCIPKINLPSFHNPLEKIEPLLKHSNWQIILASLEILPLLKLKPSESQGMKIIYASIAQLTNNDANVRNAAQQTLALFADKVDRRFLRLLVSTAIADLNKNKMKDLIAALQVLTILIKHIDEKRLDTVVRQITLQLNHPHYLVVQFALETFLSFSDKIHENLRVEVNQAITKLDPYRFPILPSTLKVLQKFGSTMNHTQIQSLLNTAISQLKNTEKRAYKAALQIISSLANWRNRDQLGAIIPDIMAKVEHQDFQVSHLALKTLIGFINWADMDTQKNIIQFVIRSLKTSKLEIRGLALEELSFLLVSGKINSSHLSNLRNEQPYNTSCEVILITILAKAYENCLDTTNKAQPPLPENRNKRICT</sequence>
<dbReference type="InterPro" id="IPR016024">
    <property type="entry name" value="ARM-type_fold"/>
</dbReference>